<evidence type="ECO:0000256" key="1">
    <source>
        <dbReference type="ARBA" id="ARBA00004167"/>
    </source>
</evidence>
<proteinExistence type="inferred from homology"/>
<keyword evidence="8" id="KW-1185">Reference proteome</keyword>
<evidence type="ECO:0000256" key="2">
    <source>
        <dbReference type="ARBA" id="ARBA00006694"/>
    </source>
</evidence>
<dbReference type="PATRIC" id="fig|1265819.5.peg.590"/>
<comment type="similarity">
    <text evidence="2 6">Belongs to the UPF0154 family.</text>
</comment>
<dbReference type="HAMAP" id="MF_00363">
    <property type="entry name" value="UPF0154"/>
    <property type="match status" value="1"/>
</dbReference>
<comment type="subcellular location">
    <subcellularLocation>
        <location evidence="6">Cell membrane</location>
        <topology evidence="6">Single-pass membrane protein</topology>
    </subcellularLocation>
    <subcellularLocation>
        <location evidence="1">Membrane</location>
        <topology evidence="1">Single-pass membrane protein</topology>
    </subcellularLocation>
</comment>
<evidence type="ECO:0000313" key="7">
    <source>
        <dbReference type="EMBL" id="EUJ24820.1"/>
    </source>
</evidence>
<protein>
    <recommendedName>
        <fullName evidence="6">UPF0154 protein PGRAN_02975</fullName>
    </recommendedName>
</protein>
<dbReference type="Proteomes" id="UP000019253">
    <property type="component" value="Unassembled WGS sequence"/>
</dbReference>
<keyword evidence="4 6" id="KW-1133">Transmembrane helix</keyword>
<evidence type="ECO:0000256" key="4">
    <source>
        <dbReference type="ARBA" id="ARBA00022989"/>
    </source>
</evidence>
<accession>W7BJ73</accession>
<reference evidence="7 8" key="1">
    <citation type="journal article" date="2014" name="Int. J. Syst. Evol. Microbiol.">
        <title>Listeria floridensis sp. nov., Listeria aquatica sp. nov., Listeria cornellensis sp. nov., Listeria riparia sp. nov. and Listeria grandensis sp. nov., from agricultural and natural environments.</title>
        <authorList>
            <person name="den Bakker H.C."/>
            <person name="Warchocki S."/>
            <person name="Wright E.M."/>
            <person name="Allred A.F."/>
            <person name="Ahlstrom C."/>
            <person name="Manuel C.S."/>
            <person name="Stasiewicz M.J."/>
            <person name="Burrell A."/>
            <person name="Roof S."/>
            <person name="Strawn L."/>
            <person name="Fortes E.D."/>
            <person name="Nightingale K.K."/>
            <person name="Kephart D."/>
            <person name="Wiedmann M."/>
        </authorList>
    </citation>
    <scope>NUCLEOTIDE SEQUENCE [LARGE SCALE GENOMIC DNA]</scope>
    <source>
        <strain evidence="8">FSL F6-971</strain>
    </source>
</reference>
<keyword evidence="3 6" id="KW-0812">Transmembrane</keyword>
<dbReference type="GO" id="GO:0005886">
    <property type="term" value="C:plasma membrane"/>
    <property type="evidence" value="ECO:0007669"/>
    <property type="project" value="UniProtKB-SubCell"/>
</dbReference>
<name>W7BJ73_9LIST</name>
<comment type="caution">
    <text evidence="7">The sequence shown here is derived from an EMBL/GenBank/DDBJ whole genome shotgun (WGS) entry which is preliminary data.</text>
</comment>
<evidence type="ECO:0000256" key="5">
    <source>
        <dbReference type="ARBA" id="ARBA00023136"/>
    </source>
</evidence>
<dbReference type="EMBL" id="AODD01000002">
    <property type="protein sequence ID" value="EUJ24820.1"/>
    <property type="molecule type" value="Genomic_DNA"/>
</dbReference>
<evidence type="ECO:0000256" key="3">
    <source>
        <dbReference type="ARBA" id="ARBA00022692"/>
    </source>
</evidence>
<gene>
    <name evidence="7" type="ORF">PGRAN_02975</name>
</gene>
<dbReference type="AlphaFoldDB" id="W7BJ73"/>
<dbReference type="InterPro" id="IPR005359">
    <property type="entry name" value="UPF0154"/>
</dbReference>
<organism evidence="7 8">
    <name type="scientific">Listeria grandensis FSL F6-0971</name>
    <dbReference type="NCBI Taxonomy" id="1265819"/>
    <lineage>
        <taxon>Bacteria</taxon>
        <taxon>Bacillati</taxon>
        <taxon>Bacillota</taxon>
        <taxon>Bacilli</taxon>
        <taxon>Bacillales</taxon>
        <taxon>Listeriaceae</taxon>
        <taxon>Listeria</taxon>
    </lineage>
</organism>
<dbReference type="Pfam" id="PF03672">
    <property type="entry name" value="UPF0154"/>
    <property type="match status" value="1"/>
</dbReference>
<evidence type="ECO:0000313" key="8">
    <source>
        <dbReference type="Proteomes" id="UP000019253"/>
    </source>
</evidence>
<sequence length="108" mass="12522">MLWYILIGVLCLLAGLALGFFIARRYMMTYLKKNPPINEQMLQMMMAQMGMKPSQKKINQMMNAMGKQQEKEAKTKKKKINGIIDAQRRFNDIRLRGGGRQTLAVYSF</sequence>
<feature type="transmembrane region" description="Helical" evidence="6">
    <location>
        <begin position="6"/>
        <end position="23"/>
    </location>
</feature>
<evidence type="ECO:0000256" key="6">
    <source>
        <dbReference type="HAMAP-Rule" id="MF_00363"/>
    </source>
</evidence>
<dbReference type="STRING" id="1265819.PGRAN_02975"/>
<keyword evidence="6" id="KW-1003">Cell membrane</keyword>
<keyword evidence="5 6" id="KW-0472">Membrane</keyword>